<name>A0A6J7I1R2_9ZZZZ</name>
<gene>
    <name evidence="1" type="ORF">UFOPK3472_03763</name>
</gene>
<proteinExistence type="predicted"/>
<evidence type="ECO:0000313" key="1">
    <source>
        <dbReference type="EMBL" id="CAB4924682.1"/>
    </source>
</evidence>
<accession>A0A6J7I1R2</accession>
<dbReference type="AlphaFoldDB" id="A0A6J7I1R2"/>
<organism evidence="1">
    <name type="scientific">freshwater metagenome</name>
    <dbReference type="NCBI Taxonomy" id="449393"/>
    <lineage>
        <taxon>unclassified sequences</taxon>
        <taxon>metagenomes</taxon>
        <taxon>ecological metagenomes</taxon>
    </lineage>
</organism>
<dbReference type="EMBL" id="CAFBLX010000399">
    <property type="protein sequence ID" value="CAB4924682.1"/>
    <property type="molecule type" value="Genomic_DNA"/>
</dbReference>
<protein>
    <submittedName>
        <fullName evidence="1">Unannotated protein</fullName>
    </submittedName>
</protein>
<reference evidence="1" key="1">
    <citation type="submission" date="2020-05" db="EMBL/GenBank/DDBJ databases">
        <authorList>
            <person name="Chiriac C."/>
            <person name="Salcher M."/>
            <person name="Ghai R."/>
            <person name="Kavagutti S V."/>
        </authorList>
    </citation>
    <scope>NUCLEOTIDE SEQUENCE</scope>
</reference>
<sequence>MIWSRYFLRRAITAGGPVTDARYRSGAALGPVSGSAPTASSSSATSVALLGNWIFAETPLL</sequence>